<evidence type="ECO:0000256" key="1">
    <source>
        <dbReference type="SAM" id="MobiDB-lite"/>
    </source>
</evidence>
<sequence length="222" mass="24696">MVDYVPRYPQPTTLAKLRTQDVGVLSDEIARLRHSIAHLERSQIDLETHLTESDEVEEQAVYESAIKENETTIAAQNERIWMVRLAMQSKLGFDPGANPHYDSDIVPPQLPGSPIASMAEARMSDATSSGTNVSVSTASHDLTMQEEANDTEDGLMLTRESGTCKSRADSGHQDADDDMLVTARLHCGALMRRHTVQPLTATRQRRLERLKPRSKMQVESTP</sequence>
<name>G7DZP0_MIXOS</name>
<dbReference type="EMBL" id="BABT02000074">
    <property type="protein sequence ID" value="GAA96050.1"/>
    <property type="molecule type" value="Genomic_DNA"/>
</dbReference>
<keyword evidence="3" id="KW-1185">Reference proteome</keyword>
<dbReference type="HOGENOM" id="CLU_1245666_0_0_1"/>
<dbReference type="OrthoDB" id="548474at2759"/>
<accession>G7DZP0</accession>
<dbReference type="Proteomes" id="UP000009131">
    <property type="component" value="Unassembled WGS sequence"/>
</dbReference>
<feature type="compositionally biased region" description="Polar residues" evidence="1">
    <location>
        <begin position="125"/>
        <end position="142"/>
    </location>
</feature>
<evidence type="ECO:0000313" key="2">
    <source>
        <dbReference type="EMBL" id="GAA96050.1"/>
    </source>
</evidence>
<dbReference type="STRING" id="764103.G7DZP0"/>
<dbReference type="InParanoid" id="G7DZP0"/>
<comment type="caution">
    <text evidence="2">The sequence shown here is derived from an EMBL/GenBank/DDBJ whole genome shotgun (WGS) entry which is preliminary data.</text>
</comment>
<dbReference type="AlphaFoldDB" id="G7DZP0"/>
<dbReference type="RefSeq" id="XP_014567909.1">
    <property type="nucleotide sequence ID" value="XM_014712423.1"/>
</dbReference>
<organism evidence="2 3">
    <name type="scientific">Mixia osmundae (strain CBS 9802 / IAM 14324 / JCM 22182 / KY 12970)</name>
    <dbReference type="NCBI Taxonomy" id="764103"/>
    <lineage>
        <taxon>Eukaryota</taxon>
        <taxon>Fungi</taxon>
        <taxon>Dikarya</taxon>
        <taxon>Basidiomycota</taxon>
        <taxon>Pucciniomycotina</taxon>
        <taxon>Mixiomycetes</taxon>
        <taxon>Mixiales</taxon>
        <taxon>Mixiaceae</taxon>
        <taxon>Mixia</taxon>
    </lineage>
</organism>
<reference evidence="2 3" key="1">
    <citation type="journal article" date="2011" name="J. Gen. Appl. Microbiol.">
        <title>Draft genome sequencing of the enigmatic basidiomycete Mixia osmundae.</title>
        <authorList>
            <person name="Nishida H."/>
            <person name="Nagatsuka Y."/>
            <person name="Sugiyama J."/>
        </authorList>
    </citation>
    <scope>NUCLEOTIDE SEQUENCE [LARGE SCALE GENOMIC DNA]</scope>
    <source>
        <strain evidence="3">CBS 9802 / IAM 14324 / JCM 22182 / KY 12970</strain>
    </source>
</reference>
<reference evidence="2 3" key="2">
    <citation type="journal article" date="2012" name="Open Biol.">
        <title>Characteristics of nucleosomes and linker DNA regions on the genome of the basidiomycete Mixia osmundae revealed by mono- and dinucleosome mapping.</title>
        <authorList>
            <person name="Nishida H."/>
            <person name="Kondo S."/>
            <person name="Matsumoto T."/>
            <person name="Suzuki Y."/>
            <person name="Yoshikawa H."/>
            <person name="Taylor T.D."/>
            <person name="Sugiyama J."/>
        </authorList>
    </citation>
    <scope>NUCLEOTIDE SEQUENCE [LARGE SCALE GENOMIC DNA]</scope>
    <source>
        <strain evidence="3">CBS 9802 / IAM 14324 / JCM 22182 / KY 12970</strain>
    </source>
</reference>
<gene>
    <name evidence="2" type="primary">Mo02711</name>
    <name evidence="2" type="ORF">E5Q_02711</name>
</gene>
<protein>
    <submittedName>
        <fullName evidence="2">Uncharacterized protein</fullName>
    </submittedName>
</protein>
<evidence type="ECO:0000313" key="3">
    <source>
        <dbReference type="Proteomes" id="UP000009131"/>
    </source>
</evidence>
<proteinExistence type="predicted"/>
<dbReference type="eggNOG" id="ENOG502SAVU">
    <property type="taxonomic scope" value="Eukaryota"/>
</dbReference>
<feature type="region of interest" description="Disordered" evidence="1">
    <location>
        <begin position="123"/>
        <end position="154"/>
    </location>
</feature>